<organism evidence="13 14">
    <name type="scientific">Delitschia confertaspora ATCC 74209</name>
    <dbReference type="NCBI Taxonomy" id="1513339"/>
    <lineage>
        <taxon>Eukaryota</taxon>
        <taxon>Fungi</taxon>
        <taxon>Dikarya</taxon>
        <taxon>Ascomycota</taxon>
        <taxon>Pezizomycotina</taxon>
        <taxon>Dothideomycetes</taxon>
        <taxon>Pleosporomycetidae</taxon>
        <taxon>Pleosporales</taxon>
        <taxon>Delitschiaceae</taxon>
        <taxon>Delitschia</taxon>
    </lineage>
</organism>
<evidence type="ECO:0000259" key="12">
    <source>
        <dbReference type="SMART" id="SM00252"/>
    </source>
</evidence>
<dbReference type="SMART" id="SM00252">
    <property type="entry name" value="SH2"/>
    <property type="match status" value="1"/>
</dbReference>
<sequence>MADAFFDMQAELGSEEEDGDFDEEQATEPRLKKTNGTNGNFDDSSEEEEDDDEARLRAEGAGWVVDDDEEDAEEDAERSRRRKKRRRKERERSEEALDEEDLDLIGGLQPREPPQSKYKRLKRGHKGDRSAGEARGIDNIFSDDDEGMDDIDGGRRAPRTGLADEFADFIEEDHFEDELDDDLDVAQPGGAILTGGLKAAGLDEGAEEDYRQAFGDGTDYDWALGLQEAQAEGAAGDEELKLEDVFEPAQLEERMLTDADTNIRMTDVPERLQLARRPFEELDLTPAQMDARLTEESNWIAQLLWPKKRLPSFVADPFKKAIKKVLEFLTVEDYEVPFIFTHRKDYLIYTPGEQPVDEDDPDPPPMDARPMRLLSQNDLWEIFDMDLRFRALVQKRDALQKTYDNIRGIAPEIRDDVIEDLISKAVTIEELQELQDYLHFQYSAEMNDLRTQESEANGTQKRAQTAKIIYDKIRAGKVYDLVRAFGITASDFAQNCELMGISKRTYTEDHPERPEDLADTLIDSSDYKTGAGVLNAAKGMFVQELVMNPRLRRFLRRNFYQKGLVDCIRTSKGMRKITEDHPYYEFKYLRNQDFQTLNDHPEKFLKMLKAEEENLVEVKVKMNGYEGFKQGLYEKIVSDNQSGVADAWNALRREALDAALAKLEVIMTQGVKDNLRNECEKVMMSNARENFYNKLDQAPYKPKGTELGTVSEVLTLSHGAGTRGDAICWTFVNALGRLQENGKFVDFRLGNRDRGIPDGKDIAAFCELVRRRRPDVIGLSGFSVETRKLYKDLQEIIAQNDLRGPEYEDNDLEEQKSDLLDVVLVNDEVARKYWLSDRAKEEFPRLPDLARYCVALARYLQNPLLEYASLGRDVITLPLVQNQELLNQDKLLDRLDTAMVDMVNLVGVEINDAYSDPYLAKILPFVCGLGPRKANSLLTTIKLNHGEVLLRSDLLGITGDNDPRSKELKQAVGPKVFQNCASFLYIRYDEDEEYMDYLDNTRIHPEDYDLARKMVADALEMDEEDIQGETAEGGPSAVVRRMIKEDANDRVHDLILEEYATEIEKQMGNRKRATLETIRAELVSAYEEIRQPFAMMTPEEIFTMLTGETKESLVEYMIVPVKIRRTFPDHVDVVLSNGLEGTASAPEFPEEIVKGGIEPRSFFQVNHTFPAKIMHISRKQLTVQVSFRAEALRQPYRKDVDKKEGAWDIAQEAEDKQAEQRQKEKVTGRPHRVVNHPLFFPFNATQAEEYLGTKEPGEVVIRPSSKGLDHLAVTWKVADNSYQHIDVLELGKENEYSVGKTLKVGRNSYSDLDELIVNHVQAMAKKVTEMMKDERFQKGSKETTDQWLKTYTEANPKRFMYAFCIMPKFPGYFWLCYRAGQQAPPGAWPVKVIPNAFELKGHAYPDMKALKNGFKLLFGSQNALAVPPARPAALPVRR</sequence>
<keyword evidence="6" id="KW-0727">SH2 domain</keyword>
<dbReference type="EMBL" id="ML993933">
    <property type="protein sequence ID" value="KAF2202531.1"/>
    <property type="molecule type" value="Genomic_DNA"/>
</dbReference>
<dbReference type="Gene3D" id="1.10.10.2740">
    <property type="entry name" value="Spt6, Death-like domain"/>
    <property type="match status" value="1"/>
</dbReference>
<dbReference type="FunFam" id="3.30.505.10:FF:000056">
    <property type="entry name" value="Transcription elongation factor Spt6"/>
    <property type="match status" value="1"/>
</dbReference>
<dbReference type="InterPro" id="IPR055179">
    <property type="entry name" value="Tex-like_central_region"/>
</dbReference>
<dbReference type="GO" id="GO:0042393">
    <property type="term" value="F:histone binding"/>
    <property type="evidence" value="ECO:0007669"/>
    <property type="project" value="TreeGrafter"/>
</dbReference>
<dbReference type="SUPFAM" id="SSF55550">
    <property type="entry name" value="SH2 domain"/>
    <property type="match status" value="1"/>
</dbReference>
<feature type="compositionally biased region" description="Basic residues" evidence="11">
    <location>
        <begin position="117"/>
        <end position="126"/>
    </location>
</feature>
<evidence type="ECO:0000313" key="14">
    <source>
        <dbReference type="Proteomes" id="UP000799536"/>
    </source>
</evidence>
<dbReference type="Pfam" id="PF21710">
    <property type="entry name" value="Spt6_S1"/>
    <property type="match status" value="1"/>
</dbReference>
<dbReference type="Pfam" id="PF14633">
    <property type="entry name" value="SH2_2"/>
    <property type="match status" value="1"/>
</dbReference>
<dbReference type="SUPFAM" id="SSF53098">
    <property type="entry name" value="Ribonuclease H-like"/>
    <property type="match status" value="1"/>
</dbReference>
<dbReference type="Pfam" id="PF14639">
    <property type="entry name" value="YqgF"/>
    <property type="match status" value="1"/>
</dbReference>
<dbReference type="PANTHER" id="PTHR10145:SF6">
    <property type="entry name" value="TRANSCRIPTION ELONGATION FACTOR SPT6"/>
    <property type="match status" value="1"/>
</dbReference>
<dbReference type="InterPro" id="IPR017072">
    <property type="entry name" value="TF_Spt6"/>
</dbReference>
<name>A0A9P4JN78_9PLEO</name>
<dbReference type="GO" id="GO:0003677">
    <property type="term" value="F:DNA binding"/>
    <property type="evidence" value="ECO:0007669"/>
    <property type="project" value="InterPro"/>
</dbReference>
<dbReference type="InterPro" id="IPR028231">
    <property type="entry name" value="Spt6_YqgF"/>
</dbReference>
<feature type="compositionally biased region" description="Acidic residues" evidence="11">
    <location>
        <begin position="65"/>
        <end position="76"/>
    </location>
</feature>
<feature type="compositionally biased region" description="Basic residues" evidence="11">
    <location>
        <begin position="79"/>
        <end position="89"/>
    </location>
</feature>
<keyword evidence="7 10" id="KW-0804">Transcription</keyword>
<dbReference type="SUPFAM" id="SSF158832">
    <property type="entry name" value="Tex N-terminal region-like"/>
    <property type="match status" value="1"/>
</dbReference>
<dbReference type="InterPro" id="IPR028088">
    <property type="entry name" value="Spt6_HTH_DNA-bd_dom"/>
</dbReference>
<dbReference type="CDD" id="cd09928">
    <property type="entry name" value="SH2_Cterm_SPT6_like"/>
    <property type="match status" value="1"/>
</dbReference>
<dbReference type="InterPro" id="IPR041692">
    <property type="entry name" value="HHH_9"/>
</dbReference>
<evidence type="ECO:0000256" key="9">
    <source>
        <dbReference type="ARBA" id="ARBA00093389"/>
    </source>
</evidence>
<evidence type="ECO:0000256" key="4">
    <source>
        <dbReference type="ARBA" id="ARBA00020248"/>
    </source>
</evidence>
<dbReference type="GO" id="GO:0003746">
    <property type="term" value="F:translation elongation factor activity"/>
    <property type="evidence" value="ECO:0007669"/>
    <property type="project" value="UniProtKB-KW"/>
</dbReference>
<evidence type="ECO:0000313" key="13">
    <source>
        <dbReference type="EMBL" id="KAF2202531.1"/>
    </source>
</evidence>
<feature type="domain" description="SH2" evidence="12">
    <location>
        <begin position="1236"/>
        <end position="1325"/>
    </location>
</feature>
<accession>A0A9P4JN78</accession>
<dbReference type="InterPro" id="IPR023319">
    <property type="entry name" value="Tex-like_HTH_dom_sf"/>
</dbReference>
<dbReference type="CDD" id="cd09918">
    <property type="entry name" value="SH2_Nterm_SPT6_like"/>
    <property type="match status" value="1"/>
</dbReference>
<comment type="function">
    <text evidence="9">Histone H3-H4 chaperone that plays a role in maintenance of chromatin structure during RNA polymerase II transcription elongation thereby repressing transcription initiation from cryptic promoters. Mediates the reassembly of nucleosomes onto the promoters of at least a selected set of genes during repression; the nucleosome reassembly is essential for transcriptional repression. Essential for viability.</text>
</comment>
<dbReference type="PANTHER" id="PTHR10145">
    <property type="entry name" value="TRANSCRIPTION ELONGATION FACTOR SPT6"/>
    <property type="match status" value="1"/>
</dbReference>
<dbReference type="InterPro" id="IPR000980">
    <property type="entry name" value="SH2"/>
</dbReference>
<dbReference type="InterPro" id="IPR035019">
    <property type="entry name" value="Spt6_SH2_N"/>
</dbReference>
<feature type="region of interest" description="Disordered" evidence="11">
    <location>
        <begin position="1"/>
        <end position="159"/>
    </location>
</feature>
<dbReference type="InterPro" id="IPR032706">
    <property type="entry name" value="Spt6_HHH"/>
</dbReference>
<dbReference type="Proteomes" id="UP000799536">
    <property type="component" value="Unassembled WGS sequence"/>
</dbReference>
<proteinExistence type="inferred from homology"/>
<keyword evidence="5" id="KW-0158">Chromosome</keyword>
<dbReference type="GO" id="GO:0031491">
    <property type="term" value="F:nucleosome binding"/>
    <property type="evidence" value="ECO:0007669"/>
    <property type="project" value="TreeGrafter"/>
</dbReference>
<evidence type="ECO:0000256" key="8">
    <source>
        <dbReference type="ARBA" id="ARBA00023242"/>
    </source>
</evidence>
<dbReference type="OrthoDB" id="995477at2759"/>
<dbReference type="SUPFAM" id="SSF47781">
    <property type="entry name" value="RuvA domain 2-like"/>
    <property type="match status" value="2"/>
</dbReference>
<dbReference type="GO" id="GO:0140673">
    <property type="term" value="P:transcription elongation-coupled chromatin remodeling"/>
    <property type="evidence" value="ECO:0007669"/>
    <property type="project" value="InterPro"/>
</dbReference>
<dbReference type="PIRSF" id="PIRSF036947">
    <property type="entry name" value="Spt6"/>
    <property type="match status" value="1"/>
</dbReference>
<feature type="compositionally biased region" description="Acidic residues" evidence="11">
    <location>
        <begin position="43"/>
        <end position="53"/>
    </location>
</feature>
<keyword evidence="8 10" id="KW-0539">Nucleus</keyword>
<dbReference type="InterPro" id="IPR010994">
    <property type="entry name" value="RuvA_2-like"/>
</dbReference>
<dbReference type="InterPro" id="IPR049540">
    <property type="entry name" value="Spt6-like_S1"/>
</dbReference>
<protein>
    <recommendedName>
        <fullName evidence="4 10">Transcription elongation factor Spt6</fullName>
    </recommendedName>
</protein>
<dbReference type="Pfam" id="PF14641">
    <property type="entry name" value="HTH_44"/>
    <property type="match status" value="1"/>
</dbReference>
<feature type="compositionally biased region" description="Acidic residues" evidence="11">
    <location>
        <begin position="141"/>
        <end position="151"/>
    </location>
</feature>
<evidence type="ECO:0000256" key="11">
    <source>
        <dbReference type="SAM" id="MobiDB-lite"/>
    </source>
</evidence>
<dbReference type="Pfam" id="PF17674">
    <property type="entry name" value="HHH_9"/>
    <property type="match status" value="1"/>
</dbReference>
<evidence type="ECO:0000256" key="6">
    <source>
        <dbReference type="ARBA" id="ARBA00022999"/>
    </source>
</evidence>
<gene>
    <name evidence="13" type="ORF">GQ43DRAFT_479808</name>
</gene>
<feature type="compositionally biased region" description="Basic and acidic residues" evidence="11">
    <location>
        <begin position="127"/>
        <end position="136"/>
    </location>
</feature>
<dbReference type="InterPro" id="IPR036860">
    <property type="entry name" value="SH2_dom_sf"/>
</dbReference>
<comment type="similarity">
    <text evidence="3 10">Belongs to the SPT6 family.</text>
</comment>
<comment type="caution">
    <text evidence="13">The sequence shown here is derived from an EMBL/GenBank/DDBJ whole genome shotgun (WGS) entry which is preliminary data.</text>
</comment>
<dbReference type="GO" id="GO:0034728">
    <property type="term" value="P:nucleosome organization"/>
    <property type="evidence" value="ECO:0007669"/>
    <property type="project" value="TreeGrafter"/>
</dbReference>
<comment type="subcellular location">
    <subcellularLocation>
        <location evidence="2">Chromosome</location>
    </subcellularLocation>
    <subcellularLocation>
        <location evidence="1 10">Nucleus</location>
    </subcellularLocation>
</comment>
<evidence type="ECO:0000256" key="7">
    <source>
        <dbReference type="ARBA" id="ARBA00023163"/>
    </source>
</evidence>
<dbReference type="Gene3D" id="1.10.10.650">
    <property type="entry name" value="RuvA domain 2-like"/>
    <property type="match status" value="1"/>
</dbReference>
<dbReference type="InterPro" id="IPR028083">
    <property type="entry name" value="Spt6_acidic_N_dom"/>
</dbReference>
<dbReference type="Pfam" id="PF14632">
    <property type="entry name" value="SPT6_acidic"/>
    <property type="match status" value="1"/>
</dbReference>
<dbReference type="Pfam" id="PF14635">
    <property type="entry name" value="HHH_7"/>
    <property type="match status" value="1"/>
</dbReference>
<dbReference type="InterPro" id="IPR023323">
    <property type="entry name" value="Tex-like_dom_sf"/>
</dbReference>
<dbReference type="InterPro" id="IPR035018">
    <property type="entry name" value="Spt6_SH2_C"/>
</dbReference>
<comment type="function">
    <text evidence="10">Plays a role in maintenance of chromatin structure during RNA polymerase II transcription elongation thereby repressing transcription initiation from cryptic promoters. Mediates the reassembly of nucleosomes onto the promoters of at least a selected set of genes during repression; the nucleosome reassembly is essential for transcriptional repression.</text>
</comment>
<evidence type="ECO:0000256" key="2">
    <source>
        <dbReference type="ARBA" id="ARBA00004286"/>
    </source>
</evidence>
<dbReference type="Pfam" id="PF22706">
    <property type="entry name" value="Tex_central_region"/>
    <property type="match status" value="1"/>
</dbReference>
<evidence type="ECO:0000256" key="10">
    <source>
        <dbReference type="PIRNR" id="PIRNR036947"/>
    </source>
</evidence>
<dbReference type="InterPro" id="IPR035420">
    <property type="entry name" value="Spt6_SH2"/>
</dbReference>
<feature type="compositionally biased region" description="Acidic residues" evidence="11">
    <location>
        <begin position="13"/>
        <end position="26"/>
    </location>
</feature>
<dbReference type="GO" id="GO:0008023">
    <property type="term" value="C:transcription elongation factor complex"/>
    <property type="evidence" value="ECO:0007669"/>
    <property type="project" value="TreeGrafter"/>
</dbReference>
<dbReference type="Gene3D" id="3.30.420.140">
    <property type="entry name" value="YqgF/RNase H-like domain"/>
    <property type="match status" value="1"/>
</dbReference>
<dbReference type="Gene3D" id="1.10.150.850">
    <property type="entry name" value="Spt6, helix-hairpin-helix domain"/>
    <property type="match status" value="1"/>
</dbReference>
<evidence type="ECO:0000256" key="3">
    <source>
        <dbReference type="ARBA" id="ARBA00009253"/>
    </source>
</evidence>
<keyword evidence="13" id="KW-0251">Elongation factor</keyword>
<dbReference type="Gene3D" id="1.10.3500.10">
    <property type="entry name" value="Tex N-terminal region-like"/>
    <property type="match status" value="1"/>
</dbReference>
<evidence type="ECO:0000256" key="5">
    <source>
        <dbReference type="ARBA" id="ARBA00022454"/>
    </source>
</evidence>
<reference evidence="13" key="1">
    <citation type="journal article" date="2020" name="Stud. Mycol.">
        <title>101 Dothideomycetes genomes: a test case for predicting lifestyles and emergence of pathogens.</title>
        <authorList>
            <person name="Haridas S."/>
            <person name="Albert R."/>
            <person name="Binder M."/>
            <person name="Bloem J."/>
            <person name="Labutti K."/>
            <person name="Salamov A."/>
            <person name="Andreopoulos B."/>
            <person name="Baker S."/>
            <person name="Barry K."/>
            <person name="Bills G."/>
            <person name="Bluhm B."/>
            <person name="Cannon C."/>
            <person name="Castanera R."/>
            <person name="Culley D."/>
            <person name="Daum C."/>
            <person name="Ezra D."/>
            <person name="Gonzalez J."/>
            <person name="Henrissat B."/>
            <person name="Kuo A."/>
            <person name="Liang C."/>
            <person name="Lipzen A."/>
            <person name="Lutzoni F."/>
            <person name="Magnuson J."/>
            <person name="Mondo S."/>
            <person name="Nolan M."/>
            <person name="Ohm R."/>
            <person name="Pangilinan J."/>
            <person name="Park H.-J."/>
            <person name="Ramirez L."/>
            <person name="Alfaro M."/>
            <person name="Sun H."/>
            <person name="Tritt A."/>
            <person name="Yoshinaga Y."/>
            <person name="Zwiers L.-H."/>
            <person name="Turgeon B."/>
            <person name="Goodwin S."/>
            <person name="Spatafora J."/>
            <person name="Crous P."/>
            <person name="Grigoriev I."/>
        </authorList>
    </citation>
    <scope>NUCLEOTIDE SEQUENCE</scope>
    <source>
        <strain evidence="13">ATCC 74209</strain>
    </source>
</reference>
<evidence type="ECO:0000256" key="1">
    <source>
        <dbReference type="ARBA" id="ARBA00004123"/>
    </source>
</evidence>
<dbReference type="InterPro" id="IPR012337">
    <property type="entry name" value="RNaseH-like_sf"/>
</dbReference>
<keyword evidence="14" id="KW-1185">Reference proteome</keyword>
<dbReference type="FunFam" id="1.10.10.2740:FF:000002">
    <property type="entry name" value="Transcription elongation factor Spt6"/>
    <property type="match status" value="1"/>
</dbReference>
<dbReference type="Gene3D" id="3.30.505.10">
    <property type="entry name" value="SH2 domain"/>
    <property type="match status" value="2"/>
</dbReference>
<dbReference type="GO" id="GO:0005694">
    <property type="term" value="C:chromosome"/>
    <property type="evidence" value="ECO:0007669"/>
    <property type="project" value="UniProtKB-SubCell"/>
</dbReference>
<dbReference type="InterPro" id="IPR042066">
    <property type="entry name" value="Spt6_death-like"/>
</dbReference>
<dbReference type="InterPro" id="IPR037027">
    <property type="entry name" value="YqgF/RNaseH-like_dom_sf"/>
</dbReference>
<keyword evidence="13" id="KW-0648">Protein biosynthesis</keyword>